<dbReference type="Gene3D" id="3.30.160.20">
    <property type="match status" value="1"/>
</dbReference>
<proteinExistence type="predicted"/>
<dbReference type="Pfam" id="PF00472">
    <property type="entry name" value="RF-1"/>
    <property type="match status" value="1"/>
</dbReference>
<dbReference type="GO" id="GO:0004045">
    <property type="term" value="F:peptidyl-tRNA hydrolase activity"/>
    <property type="evidence" value="ECO:0007669"/>
    <property type="project" value="UniProtKB-EC"/>
</dbReference>
<feature type="region of interest" description="Disordered" evidence="1">
    <location>
        <begin position="107"/>
        <end position="129"/>
    </location>
</feature>
<evidence type="ECO:0000256" key="1">
    <source>
        <dbReference type="SAM" id="MobiDB-lite"/>
    </source>
</evidence>
<dbReference type="Proteomes" id="UP001222118">
    <property type="component" value="Chromosome"/>
</dbReference>
<dbReference type="RefSeq" id="WP_282211024.1">
    <property type="nucleotide sequence ID" value="NZ_CP118247.1"/>
</dbReference>
<accession>A0ABY7YXH9</accession>
<dbReference type="NCBIfam" id="NF006718">
    <property type="entry name" value="PRK09256.1"/>
    <property type="match status" value="1"/>
</dbReference>
<keyword evidence="4" id="KW-1185">Reference proteome</keyword>
<dbReference type="PROSITE" id="PS00745">
    <property type="entry name" value="RF_PROK_I"/>
    <property type="match status" value="1"/>
</dbReference>
<dbReference type="PANTHER" id="PTHR47814">
    <property type="entry name" value="PEPTIDYL-TRNA HYDROLASE ARFB"/>
    <property type="match status" value="1"/>
</dbReference>
<keyword evidence="3" id="KW-0378">Hydrolase</keyword>
<feature type="domain" description="Prokaryotic-type class I peptide chain release factors" evidence="2">
    <location>
        <begin position="24"/>
        <end position="40"/>
    </location>
</feature>
<evidence type="ECO:0000313" key="4">
    <source>
        <dbReference type="Proteomes" id="UP001222118"/>
    </source>
</evidence>
<dbReference type="InterPro" id="IPR000352">
    <property type="entry name" value="Pep_chain_release_fac_I"/>
</dbReference>
<gene>
    <name evidence="3" type="primary">arfB</name>
    <name evidence="3" type="ORF">PSQ90_14670</name>
</gene>
<evidence type="ECO:0000313" key="3">
    <source>
        <dbReference type="EMBL" id="WDR05505.1"/>
    </source>
</evidence>
<name>A0ABY7YXH9_9HYPH</name>
<dbReference type="EC" id="3.1.1.29" evidence="3"/>
<dbReference type="EMBL" id="CP118247">
    <property type="protein sequence ID" value="WDR05505.1"/>
    <property type="molecule type" value="Genomic_DNA"/>
</dbReference>
<organism evidence="3 4">
    <name type="scientific">Devosia rhodophyticola</name>
    <dbReference type="NCBI Taxonomy" id="3026423"/>
    <lineage>
        <taxon>Bacteria</taxon>
        <taxon>Pseudomonadati</taxon>
        <taxon>Pseudomonadota</taxon>
        <taxon>Alphaproteobacteria</taxon>
        <taxon>Hyphomicrobiales</taxon>
        <taxon>Devosiaceae</taxon>
        <taxon>Devosia</taxon>
    </lineage>
</organism>
<dbReference type="SUPFAM" id="SSF110916">
    <property type="entry name" value="Peptidyl-tRNA hydrolase domain-like"/>
    <property type="match status" value="1"/>
</dbReference>
<sequence>MVEPIAITRTIAIDPGEVAENFIRSSGPGGQNVNKVSSAVQIRFDLRNSPSLPEAVKRRVAAIAGSRLTKDGVLVITANGYRDQPQNRADALARLVALLRQAAFPPKPRVATKPTLGSKTRRLAGKTQRGAIKRLRSSKIIDD</sequence>
<evidence type="ECO:0000259" key="2">
    <source>
        <dbReference type="PROSITE" id="PS00745"/>
    </source>
</evidence>
<reference evidence="3 4" key="1">
    <citation type="submission" date="2023-02" db="EMBL/GenBank/DDBJ databases">
        <title>Devosia chondri sp. nov., isolated from the phycosphere of marine algae.</title>
        <authorList>
            <person name="Kim J.M."/>
            <person name="Lee J.K."/>
            <person name="Choi B.J."/>
            <person name="Bayburt H."/>
            <person name="Jeon C.O."/>
        </authorList>
    </citation>
    <scope>NUCLEOTIDE SEQUENCE [LARGE SCALE GENOMIC DNA]</scope>
    <source>
        <strain evidence="3 4">G2-5</strain>
    </source>
</reference>
<protein>
    <submittedName>
        <fullName evidence="3">Alternative ribosome rescue aminoacyl-tRNA hydrolase ArfB</fullName>
        <ecNumber evidence="3">3.1.1.29</ecNumber>
    </submittedName>
</protein>
<dbReference type="PANTHER" id="PTHR47814:SF1">
    <property type="entry name" value="PEPTIDYL-TRNA HYDROLASE ARFB"/>
    <property type="match status" value="1"/>
</dbReference>